<comment type="caution">
    <text evidence="3">The sequence shown here is derived from an EMBL/GenBank/DDBJ whole genome shotgun (WGS) entry which is preliminary data.</text>
</comment>
<feature type="compositionally biased region" description="Polar residues" evidence="1">
    <location>
        <begin position="339"/>
        <end position="362"/>
    </location>
</feature>
<keyword evidence="4" id="KW-1185">Reference proteome</keyword>
<dbReference type="AlphaFoldDB" id="A0A8J5JST0"/>
<reference evidence="3" key="1">
    <citation type="journal article" date="2021" name="Sci. Adv.">
        <title>The American lobster genome reveals insights on longevity, neural, and immune adaptations.</title>
        <authorList>
            <person name="Polinski J.M."/>
            <person name="Zimin A.V."/>
            <person name="Clark K.F."/>
            <person name="Kohn A.B."/>
            <person name="Sadowski N."/>
            <person name="Timp W."/>
            <person name="Ptitsyn A."/>
            <person name="Khanna P."/>
            <person name="Romanova D.Y."/>
            <person name="Williams P."/>
            <person name="Greenwood S.J."/>
            <person name="Moroz L.L."/>
            <person name="Walt D.R."/>
            <person name="Bodnar A.G."/>
        </authorList>
    </citation>
    <scope>NUCLEOTIDE SEQUENCE</scope>
    <source>
        <strain evidence="3">GMGI-L3</strain>
    </source>
</reference>
<feature type="compositionally biased region" description="Polar residues" evidence="1">
    <location>
        <begin position="369"/>
        <end position="385"/>
    </location>
</feature>
<evidence type="ECO:0000313" key="4">
    <source>
        <dbReference type="Proteomes" id="UP000747542"/>
    </source>
</evidence>
<name>A0A8J5JST0_HOMAM</name>
<dbReference type="Proteomes" id="UP000747542">
    <property type="component" value="Unassembled WGS sequence"/>
</dbReference>
<proteinExistence type="predicted"/>
<feature type="compositionally biased region" description="Polar residues" evidence="1">
    <location>
        <begin position="324"/>
        <end position="333"/>
    </location>
</feature>
<feature type="region of interest" description="Disordered" evidence="1">
    <location>
        <begin position="255"/>
        <end position="289"/>
    </location>
</feature>
<evidence type="ECO:0000256" key="2">
    <source>
        <dbReference type="SAM" id="Phobius"/>
    </source>
</evidence>
<feature type="transmembrane region" description="Helical" evidence="2">
    <location>
        <begin position="715"/>
        <end position="738"/>
    </location>
</feature>
<sequence length="921" mass="101030">MMVKLKPPQETMTSPLLFAQDNPTVILNESQELFKIMSGLQSLPPLVTSNYHHQTTAGVETKDLHLSEDDLVTGVERMEGISLEYEDSTPISRLTHPTTEPFTQDTTDLTADQELFTESRNENPFVTTESVKNSTDFYDIYRYVTFLESNENSTDFNNKNIPVSPGSPEHIPQNYINKTATITQGGRSLKEIIDDLSNVRKVKSESEHTGVTTNIPTTEITVHTRGGTRRQKYVRVPHLSTDATLDEEDYDWSASTLPNPASDDWSATTLPTAASGDWSATTLPTPVFDADDWSATTLQTPASDADDWSATTLQTPASDADDWSATTLPTPASNADDWSASTLPTPTSDADDWSATTLQTPASDADDWSATTLPTPTSDADDWSATTLPTPVFDADDWSATTLQTPASDADDWSATTLPTAASDDWSATTLPTPASDADDWSATTLPTPASDAADWSETTTIISDLANSTDTREQDFLLEASPVTEAGTDPTKNPLDDLANFDIRIMTTRKGLQVDAHDVVFDPSQIAKATSYEGSSYSTATRSATVTTWVDPENRHLFSQQQNLMNLTKSENIEDSGKFEIVTKSEMFFEYNPDTEVTTDVPETGATVTSHLELLPKAKTEFTSVASDFVHNSETELENKELPEVTTKNSVLNNGINKNITEVIPTLRYNVTDFGNDAQILVKDSKNKSEDSLIYGIPVADTSRESGTHLTPSVVIALSVCCSIVLLLGMISIFLWLCRRHRNRSKIYLSHEATKPRAFFTKPMNPALLPNENIAETVYMLEFQKPRAPVMLSDDQRDLYFIERSPVNESSQVENTSIGVENNGFSDIPLNESKTEQIQNSNKISGQDPPKYDLKYKCESDSDSGIKVWSSTGSLYTAASQLTQCSLPPPPYSPSVGEESLCLSVHSLPSLSKKLGMLNV</sequence>
<evidence type="ECO:0000313" key="3">
    <source>
        <dbReference type="EMBL" id="KAG7161125.1"/>
    </source>
</evidence>
<dbReference type="EMBL" id="JAHLQT010029887">
    <property type="protein sequence ID" value="KAG7161125.1"/>
    <property type="molecule type" value="Genomic_DNA"/>
</dbReference>
<keyword evidence="2" id="KW-0472">Membrane</keyword>
<accession>A0A8J5JST0</accession>
<gene>
    <name evidence="3" type="ORF">Hamer_G023509</name>
</gene>
<keyword evidence="2" id="KW-1133">Transmembrane helix</keyword>
<feature type="compositionally biased region" description="Polar residues" evidence="1">
    <location>
        <begin position="255"/>
        <end position="284"/>
    </location>
</feature>
<keyword evidence="2" id="KW-0812">Transmembrane</keyword>
<protein>
    <submittedName>
        <fullName evidence="3">Uncharacterized protein</fullName>
    </submittedName>
</protein>
<evidence type="ECO:0000256" key="1">
    <source>
        <dbReference type="SAM" id="MobiDB-lite"/>
    </source>
</evidence>
<organism evidence="3 4">
    <name type="scientific">Homarus americanus</name>
    <name type="common">American lobster</name>
    <dbReference type="NCBI Taxonomy" id="6706"/>
    <lineage>
        <taxon>Eukaryota</taxon>
        <taxon>Metazoa</taxon>
        <taxon>Ecdysozoa</taxon>
        <taxon>Arthropoda</taxon>
        <taxon>Crustacea</taxon>
        <taxon>Multicrustacea</taxon>
        <taxon>Malacostraca</taxon>
        <taxon>Eumalacostraca</taxon>
        <taxon>Eucarida</taxon>
        <taxon>Decapoda</taxon>
        <taxon>Pleocyemata</taxon>
        <taxon>Astacidea</taxon>
        <taxon>Nephropoidea</taxon>
        <taxon>Nephropidae</taxon>
        <taxon>Homarus</taxon>
    </lineage>
</organism>
<feature type="region of interest" description="Disordered" evidence="1">
    <location>
        <begin position="314"/>
        <end position="385"/>
    </location>
</feature>